<sequence length="42" mass="4667">MKLLEMRCVGFFNFFLARQNGIRTGALLFSGEVSGVRMKPSG</sequence>
<dbReference type="Proteomes" id="UP000050490">
    <property type="component" value="Unassembled WGS sequence"/>
</dbReference>
<accession>A0A0N8RH89</accession>
<gene>
    <name evidence="1" type="ORF">ALO70_101967</name>
</gene>
<protein>
    <submittedName>
        <fullName evidence="1">Uncharacterized protein</fullName>
    </submittedName>
</protein>
<name>A0A0N8RH89_PSEA0</name>
<proteinExistence type="predicted"/>
<evidence type="ECO:0000313" key="1">
    <source>
        <dbReference type="EMBL" id="KPX28119.1"/>
    </source>
</evidence>
<evidence type="ECO:0000313" key="2">
    <source>
        <dbReference type="Proteomes" id="UP000050490"/>
    </source>
</evidence>
<organism evidence="1 2">
    <name type="scientific">Pseudomonas amygdali pv. eriobotryae</name>
    <dbReference type="NCBI Taxonomy" id="129137"/>
    <lineage>
        <taxon>Bacteria</taxon>
        <taxon>Pseudomonadati</taxon>
        <taxon>Pseudomonadota</taxon>
        <taxon>Gammaproteobacteria</taxon>
        <taxon>Pseudomonadales</taxon>
        <taxon>Pseudomonadaceae</taxon>
        <taxon>Pseudomonas</taxon>
        <taxon>Pseudomonas amygdali</taxon>
    </lineage>
</organism>
<comment type="caution">
    <text evidence="1">The sequence shown here is derived from an EMBL/GenBank/DDBJ whole genome shotgun (WGS) entry which is preliminary data.</text>
</comment>
<dbReference type="AlphaFoldDB" id="A0A0N8RH89"/>
<dbReference type="EMBL" id="LJQI01000218">
    <property type="protein sequence ID" value="KPX28119.1"/>
    <property type="molecule type" value="Genomic_DNA"/>
</dbReference>
<dbReference type="PATRIC" id="fig|129137.4.peg.3022"/>
<reference evidence="1 2" key="1">
    <citation type="submission" date="2015-09" db="EMBL/GenBank/DDBJ databases">
        <title>Genome announcement of multiple Pseudomonas syringae strains.</title>
        <authorList>
            <person name="Thakur S."/>
            <person name="Wang P.W."/>
            <person name="Gong Y."/>
            <person name="Weir B.S."/>
            <person name="Guttman D.S."/>
        </authorList>
    </citation>
    <scope>NUCLEOTIDE SEQUENCE [LARGE SCALE GENOMIC DNA]</scope>
    <source>
        <strain evidence="1 2">ICMP4455</strain>
    </source>
</reference>